<dbReference type="AlphaFoldDB" id="A0AAE3NXW3"/>
<dbReference type="RefSeq" id="WP_275570094.1">
    <property type="nucleotide sequence ID" value="NZ_JARGYC010000222.1"/>
</dbReference>
<dbReference type="Proteomes" id="UP001220964">
    <property type="component" value="Unassembled WGS sequence"/>
</dbReference>
<protein>
    <submittedName>
        <fullName evidence="1">Helix-turn-helix domain-containing protein</fullName>
    </submittedName>
</protein>
<comment type="caution">
    <text evidence="1">The sequence shown here is derived from an EMBL/GenBank/DDBJ whole genome shotgun (WGS) entry which is preliminary data.</text>
</comment>
<name>A0AAE3NXW3_9RHOB</name>
<dbReference type="EMBL" id="JARGYC010000222">
    <property type="protein sequence ID" value="MDF0603991.1"/>
    <property type="molecule type" value="Genomic_DNA"/>
</dbReference>
<keyword evidence="2" id="KW-1185">Reference proteome</keyword>
<accession>A0AAE3NXW3</accession>
<sequence>MTQKTSLPVIWPDNMRPGIAAKYLGVSDSKLAKLRMEPNRHLGPRFIKAAGCIVYRRSDLDDWLESHLVEAA</sequence>
<gene>
    <name evidence="1" type="ORF">P1J78_25115</name>
</gene>
<proteinExistence type="predicted"/>
<organism evidence="1 2">
    <name type="scientific">Psychromarinibacter sediminicola</name>
    <dbReference type="NCBI Taxonomy" id="3033385"/>
    <lineage>
        <taxon>Bacteria</taxon>
        <taxon>Pseudomonadati</taxon>
        <taxon>Pseudomonadota</taxon>
        <taxon>Alphaproteobacteria</taxon>
        <taxon>Rhodobacterales</taxon>
        <taxon>Paracoccaceae</taxon>
        <taxon>Psychromarinibacter</taxon>
    </lineage>
</organism>
<reference evidence="1" key="1">
    <citation type="submission" date="2023-03" db="EMBL/GenBank/DDBJ databases">
        <title>Multiphase analysis and comparison of six strains from genera Psychromarinibacter, Lutimaribacter, and Maritimibacter, including a novel species: Psychromarinibacter sediminicola sp. nov.</title>
        <authorList>
            <person name="Wang Y.-H."/>
            <person name="Ye M.-Q."/>
            <person name="Du Z.-J."/>
        </authorList>
    </citation>
    <scope>NUCLEOTIDE SEQUENCE</scope>
    <source>
        <strain evidence="1">C21-152</strain>
    </source>
</reference>
<evidence type="ECO:0000313" key="2">
    <source>
        <dbReference type="Proteomes" id="UP001220964"/>
    </source>
</evidence>
<evidence type="ECO:0000313" key="1">
    <source>
        <dbReference type="EMBL" id="MDF0603991.1"/>
    </source>
</evidence>